<dbReference type="EMBL" id="AMQM01002259">
    <property type="status" value="NOT_ANNOTATED_CDS"/>
    <property type="molecule type" value="Genomic_DNA"/>
</dbReference>
<dbReference type="AlphaFoldDB" id="T1EXS2"/>
<feature type="region of interest" description="Disordered" evidence="1">
    <location>
        <begin position="83"/>
        <end position="106"/>
    </location>
</feature>
<accession>T1EXS2</accession>
<organism evidence="3 4">
    <name type="scientific">Helobdella robusta</name>
    <name type="common">Californian leech</name>
    <dbReference type="NCBI Taxonomy" id="6412"/>
    <lineage>
        <taxon>Eukaryota</taxon>
        <taxon>Metazoa</taxon>
        <taxon>Spiralia</taxon>
        <taxon>Lophotrochozoa</taxon>
        <taxon>Annelida</taxon>
        <taxon>Clitellata</taxon>
        <taxon>Hirudinea</taxon>
        <taxon>Rhynchobdellida</taxon>
        <taxon>Glossiphoniidae</taxon>
        <taxon>Helobdella</taxon>
    </lineage>
</organism>
<dbReference type="Proteomes" id="UP000015101">
    <property type="component" value="Unassembled WGS sequence"/>
</dbReference>
<dbReference type="CTD" id="20201372"/>
<evidence type="ECO:0000256" key="1">
    <source>
        <dbReference type="SAM" id="MobiDB-lite"/>
    </source>
</evidence>
<dbReference type="EMBL" id="KB097753">
    <property type="protein sequence ID" value="ESN90444.1"/>
    <property type="molecule type" value="Genomic_DNA"/>
</dbReference>
<dbReference type="GeneID" id="20201372"/>
<gene>
    <name evidence="3" type="primary">20201372</name>
    <name evidence="2" type="ORF">HELRODRAFT_166110</name>
</gene>
<dbReference type="RefSeq" id="XP_009031381.1">
    <property type="nucleotide sequence ID" value="XM_009033133.1"/>
</dbReference>
<reference evidence="3" key="3">
    <citation type="submission" date="2015-06" db="UniProtKB">
        <authorList>
            <consortium name="EnsemblMetazoa"/>
        </authorList>
    </citation>
    <scope>IDENTIFICATION</scope>
</reference>
<dbReference type="HOGENOM" id="CLU_1724321_0_0_1"/>
<reference evidence="2 4" key="2">
    <citation type="journal article" date="2013" name="Nature">
        <title>Insights into bilaterian evolution from three spiralian genomes.</title>
        <authorList>
            <person name="Simakov O."/>
            <person name="Marletaz F."/>
            <person name="Cho S.J."/>
            <person name="Edsinger-Gonzales E."/>
            <person name="Havlak P."/>
            <person name="Hellsten U."/>
            <person name="Kuo D.H."/>
            <person name="Larsson T."/>
            <person name="Lv J."/>
            <person name="Arendt D."/>
            <person name="Savage R."/>
            <person name="Osoegawa K."/>
            <person name="de Jong P."/>
            <person name="Grimwood J."/>
            <person name="Chapman J.A."/>
            <person name="Shapiro H."/>
            <person name="Aerts A."/>
            <person name="Otillar R.P."/>
            <person name="Terry A.Y."/>
            <person name="Boore J.L."/>
            <person name="Grigoriev I.V."/>
            <person name="Lindberg D.R."/>
            <person name="Seaver E.C."/>
            <person name="Weisblat D.A."/>
            <person name="Putnam N.H."/>
            <person name="Rokhsar D.S."/>
        </authorList>
    </citation>
    <scope>NUCLEOTIDE SEQUENCE</scope>
</reference>
<evidence type="ECO:0000313" key="4">
    <source>
        <dbReference type="Proteomes" id="UP000015101"/>
    </source>
</evidence>
<feature type="region of interest" description="Disordered" evidence="1">
    <location>
        <begin position="1"/>
        <end position="46"/>
    </location>
</feature>
<dbReference type="InParanoid" id="T1EXS2"/>
<feature type="compositionally biased region" description="Basic and acidic residues" evidence="1">
    <location>
        <begin position="1"/>
        <end position="10"/>
    </location>
</feature>
<protein>
    <submittedName>
        <fullName evidence="2 3">Uncharacterized protein</fullName>
    </submittedName>
</protein>
<name>T1EXS2_HELRO</name>
<evidence type="ECO:0000313" key="3">
    <source>
        <dbReference type="EnsemblMetazoa" id="HelroP166110"/>
    </source>
</evidence>
<reference evidence="4" key="1">
    <citation type="submission" date="2012-12" db="EMBL/GenBank/DDBJ databases">
        <authorList>
            <person name="Hellsten U."/>
            <person name="Grimwood J."/>
            <person name="Chapman J.A."/>
            <person name="Shapiro H."/>
            <person name="Aerts A."/>
            <person name="Otillar R.P."/>
            <person name="Terry A.Y."/>
            <person name="Boore J.L."/>
            <person name="Simakov O."/>
            <person name="Marletaz F."/>
            <person name="Cho S.-J."/>
            <person name="Edsinger-Gonzales E."/>
            <person name="Havlak P."/>
            <person name="Kuo D.-H."/>
            <person name="Larsson T."/>
            <person name="Lv J."/>
            <person name="Arendt D."/>
            <person name="Savage R."/>
            <person name="Osoegawa K."/>
            <person name="de Jong P."/>
            <person name="Lindberg D.R."/>
            <person name="Seaver E.C."/>
            <person name="Weisblat D.A."/>
            <person name="Putnam N.H."/>
            <person name="Grigoriev I.V."/>
            <person name="Rokhsar D.S."/>
        </authorList>
    </citation>
    <scope>NUCLEOTIDE SEQUENCE</scope>
</reference>
<sequence>MQSDTEEYKRGRSRSRWPIARSRSLSPTRTSSSPSSPSPTRCPLAMTGQDMYQSYDCLLSLDYTSPNDSFLFRDIKKNSKKSWLSLDDERDEEERQPAYPLLPGRKSPHEEMISWSFLRRMTEDKLLKADKKGDLQKQVLLTNFGLIWQAFS</sequence>
<feature type="compositionally biased region" description="Low complexity" evidence="1">
    <location>
        <begin position="21"/>
        <end position="41"/>
    </location>
</feature>
<keyword evidence="4" id="KW-1185">Reference proteome</keyword>
<proteinExistence type="predicted"/>
<dbReference type="EnsemblMetazoa" id="HelroT166110">
    <property type="protein sequence ID" value="HelroP166110"/>
    <property type="gene ID" value="HelroG166110"/>
</dbReference>
<dbReference type="KEGG" id="hro:HELRODRAFT_166110"/>
<evidence type="ECO:0000313" key="2">
    <source>
        <dbReference type="EMBL" id="ESN90444.1"/>
    </source>
</evidence>